<evidence type="ECO:0000313" key="3">
    <source>
        <dbReference type="Proteomes" id="UP000270468"/>
    </source>
</evidence>
<dbReference type="AlphaFoldDB" id="A0A3P5XJV7"/>
<keyword evidence="3" id="KW-1185">Reference proteome</keyword>
<reference evidence="2 3" key="1">
    <citation type="submission" date="2018-11" db="EMBL/GenBank/DDBJ databases">
        <authorList>
            <person name="Criscuolo A."/>
        </authorList>
    </citation>
    <scope>NUCLEOTIDE SEQUENCE [LARGE SCALE GENOMIC DNA]</scope>
    <source>
        <strain evidence="2">ATB-66</strain>
    </source>
</reference>
<feature type="domain" description="DUF4183" evidence="1">
    <location>
        <begin position="32"/>
        <end position="103"/>
    </location>
</feature>
<accession>A0A3P5XJV7</accession>
<dbReference type="Proteomes" id="UP000270468">
    <property type="component" value="Unassembled WGS sequence"/>
</dbReference>
<evidence type="ECO:0000313" key="2">
    <source>
        <dbReference type="EMBL" id="VDC28898.1"/>
    </source>
</evidence>
<dbReference type="InterPro" id="IPR025237">
    <property type="entry name" value="DUF4183"/>
</dbReference>
<protein>
    <recommendedName>
        <fullName evidence="1">DUF4183 domain-containing protein</fullName>
    </recommendedName>
</protein>
<dbReference type="EMBL" id="UXAV01000042">
    <property type="protein sequence ID" value="VDC28898.1"/>
    <property type="molecule type" value="Genomic_DNA"/>
</dbReference>
<evidence type="ECO:0000259" key="1">
    <source>
        <dbReference type="Pfam" id="PF13799"/>
    </source>
</evidence>
<gene>
    <name evidence="2" type="ORF">FILTAD_01892</name>
</gene>
<dbReference type="Pfam" id="PF13799">
    <property type="entry name" value="DUF4183"/>
    <property type="match status" value="1"/>
</dbReference>
<dbReference type="RefSeq" id="WP_238988213.1">
    <property type="nucleotide sequence ID" value="NZ_UXAV01000042.1"/>
</dbReference>
<organism evidence="2 3">
    <name type="scientific">Filibacter tadaridae</name>
    <dbReference type="NCBI Taxonomy" id="2483811"/>
    <lineage>
        <taxon>Bacteria</taxon>
        <taxon>Bacillati</taxon>
        <taxon>Bacillota</taxon>
        <taxon>Bacilli</taxon>
        <taxon>Bacillales</taxon>
        <taxon>Caryophanaceae</taxon>
        <taxon>Filibacter</taxon>
    </lineage>
</organism>
<sequence>MLSSPLLLAPTPPTSEIRIVPPRAVTIQEYYTESDGRKKIFTEKDGVAGYGEQKIVDPSEVSYTNLFINGVLQLRTHYEIQQGKLILNTVDAPLRGAPIILQMIKF</sequence>
<name>A0A3P5XJV7_9BACL</name>
<proteinExistence type="predicted"/>